<dbReference type="Gene3D" id="3.60.21.10">
    <property type="match status" value="1"/>
</dbReference>
<evidence type="ECO:0000256" key="1">
    <source>
        <dbReference type="ARBA" id="ARBA00001947"/>
    </source>
</evidence>
<dbReference type="SMR" id="A0A194W0Z7"/>
<feature type="domain" description="Sphingomyelin phosphodiesterase C-terminal" evidence="14">
    <location>
        <begin position="890"/>
        <end position="1012"/>
    </location>
</feature>
<dbReference type="PANTHER" id="PTHR10340">
    <property type="entry name" value="SPHINGOMYELIN PHOSPHODIESTERASE"/>
    <property type="match status" value="1"/>
</dbReference>
<keyword evidence="9" id="KW-0862">Zinc</keyword>
<dbReference type="Pfam" id="PF00149">
    <property type="entry name" value="Metallophos"/>
    <property type="match status" value="1"/>
</dbReference>
<dbReference type="EC" id="2.7.1.172" evidence="4"/>
<organism evidence="15 16">
    <name type="scientific">Cytospora mali</name>
    <name type="common">Apple Valsa canker fungus</name>
    <name type="synonym">Valsa mali</name>
    <dbReference type="NCBI Taxonomy" id="578113"/>
    <lineage>
        <taxon>Eukaryota</taxon>
        <taxon>Fungi</taxon>
        <taxon>Dikarya</taxon>
        <taxon>Ascomycota</taxon>
        <taxon>Pezizomycotina</taxon>
        <taxon>Sordariomycetes</taxon>
        <taxon>Sordariomycetidae</taxon>
        <taxon>Diaporthales</taxon>
        <taxon>Cytosporaceae</taxon>
        <taxon>Cytospora</taxon>
    </lineage>
</organism>
<evidence type="ECO:0000256" key="10">
    <source>
        <dbReference type="ARBA" id="ARBA00023180"/>
    </source>
</evidence>
<dbReference type="InterPro" id="IPR004843">
    <property type="entry name" value="Calcineurin-like_PHP"/>
</dbReference>
<dbReference type="EMBL" id="CM003103">
    <property type="protein sequence ID" value="KUI70191.1"/>
    <property type="molecule type" value="Genomic_DNA"/>
</dbReference>
<proteinExistence type="inferred from homology"/>
<keyword evidence="10" id="KW-0325">Glycoprotein</keyword>
<keyword evidence="7" id="KW-0732">Signal</keyword>
<feature type="region of interest" description="Disordered" evidence="12">
    <location>
        <begin position="363"/>
        <end position="384"/>
    </location>
</feature>
<dbReference type="InterPro" id="IPR011009">
    <property type="entry name" value="Kinase-like_dom_sf"/>
</dbReference>
<comment type="cofactor">
    <cofactor evidence="1">
        <name>Zn(2+)</name>
        <dbReference type="ChEBI" id="CHEBI:29105"/>
    </cofactor>
</comment>
<dbReference type="Pfam" id="PF03881">
    <property type="entry name" value="Fructosamin_kin"/>
    <property type="match status" value="1"/>
</dbReference>
<evidence type="ECO:0000256" key="11">
    <source>
        <dbReference type="ARBA" id="ARBA00048655"/>
    </source>
</evidence>
<feature type="domain" description="Calcineurin-like phosphoesterase" evidence="13">
    <location>
        <begin position="603"/>
        <end position="870"/>
    </location>
</feature>
<dbReference type="SUPFAM" id="SSF56300">
    <property type="entry name" value="Metallo-dependent phosphatases"/>
    <property type="match status" value="1"/>
</dbReference>
<evidence type="ECO:0000256" key="12">
    <source>
        <dbReference type="SAM" id="MobiDB-lite"/>
    </source>
</evidence>
<keyword evidence="8" id="KW-0378">Hydrolase</keyword>
<evidence type="ECO:0000256" key="5">
    <source>
        <dbReference type="ARBA" id="ARBA00022525"/>
    </source>
</evidence>
<dbReference type="InterPro" id="IPR016477">
    <property type="entry name" value="Fructo-/Ketosamine-3-kinase"/>
</dbReference>
<feature type="compositionally biased region" description="Acidic residues" evidence="12">
    <location>
        <begin position="363"/>
        <end position="382"/>
    </location>
</feature>
<dbReference type="CDD" id="cd00842">
    <property type="entry name" value="MPP_ASMase"/>
    <property type="match status" value="1"/>
</dbReference>
<evidence type="ECO:0000256" key="2">
    <source>
        <dbReference type="ARBA" id="ARBA00004613"/>
    </source>
</evidence>
<keyword evidence="6" id="KW-0479">Metal-binding</keyword>
<dbReference type="GO" id="GO:0008081">
    <property type="term" value="F:phosphoric diester hydrolase activity"/>
    <property type="evidence" value="ECO:0007669"/>
    <property type="project" value="TreeGrafter"/>
</dbReference>
<dbReference type="InterPro" id="IPR041805">
    <property type="entry name" value="ASMase/PPN1_MPP"/>
</dbReference>
<name>A0A194W0Z7_CYTMA</name>
<keyword evidence="16" id="KW-1185">Reference proteome</keyword>
<dbReference type="Pfam" id="PF19272">
    <property type="entry name" value="ASMase_C"/>
    <property type="match status" value="1"/>
</dbReference>
<evidence type="ECO:0000256" key="7">
    <source>
        <dbReference type="ARBA" id="ARBA00022729"/>
    </source>
</evidence>
<dbReference type="OrthoDB" id="5772781at2759"/>
<evidence type="ECO:0000256" key="4">
    <source>
        <dbReference type="ARBA" id="ARBA00011961"/>
    </source>
</evidence>
<dbReference type="GO" id="GO:0102193">
    <property type="term" value="F:protein-ribulosamine 3-kinase activity"/>
    <property type="evidence" value="ECO:0007669"/>
    <property type="project" value="UniProtKB-EC"/>
</dbReference>
<dbReference type="Proteomes" id="UP000078559">
    <property type="component" value="Chromosome 6"/>
</dbReference>
<comment type="similarity">
    <text evidence="3">Belongs to the acid sphingomyelinase family.</text>
</comment>
<gene>
    <name evidence="15" type="ORF">VM1G_06302</name>
</gene>
<evidence type="ECO:0000256" key="3">
    <source>
        <dbReference type="ARBA" id="ARBA00008234"/>
    </source>
</evidence>
<comment type="catalytic activity">
    <reaction evidence="11">
        <text>N(6)-D-ribulosyl-L-lysyl-[protein] + ATP = N(6)-(3-O-phospho-D-ribulosyl)-L-lysyl-[protein] + ADP + H(+)</text>
        <dbReference type="Rhea" id="RHEA:48432"/>
        <dbReference type="Rhea" id="RHEA-COMP:12103"/>
        <dbReference type="Rhea" id="RHEA-COMP:12104"/>
        <dbReference type="ChEBI" id="CHEBI:15378"/>
        <dbReference type="ChEBI" id="CHEBI:30616"/>
        <dbReference type="ChEBI" id="CHEBI:90418"/>
        <dbReference type="ChEBI" id="CHEBI:90420"/>
        <dbReference type="ChEBI" id="CHEBI:456216"/>
        <dbReference type="EC" id="2.7.1.172"/>
    </reaction>
    <physiologicalReaction direction="left-to-right" evidence="11">
        <dbReference type="Rhea" id="RHEA:48433"/>
    </physiologicalReaction>
</comment>
<dbReference type="PANTHER" id="PTHR10340:SF34">
    <property type="entry name" value="SPHINGOMYELIN PHOSPHODIESTERASE"/>
    <property type="match status" value="1"/>
</dbReference>
<evidence type="ECO:0000256" key="8">
    <source>
        <dbReference type="ARBA" id="ARBA00022801"/>
    </source>
</evidence>
<dbReference type="AlphaFoldDB" id="A0A194W0Z7"/>
<dbReference type="GO" id="GO:0005576">
    <property type="term" value="C:extracellular region"/>
    <property type="evidence" value="ECO:0007669"/>
    <property type="project" value="UniProtKB-SubCell"/>
</dbReference>
<feature type="region of interest" description="Disordered" evidence="12">
    <location>
        <begin position="1"/>
        <end position="27"/>
    </location>
</feature>
<dbReference type="GO" id="GO:0046872">
    <property type="term" value="F:metal ion binding"/>
    <property type="evidence" value="ECO:0007669"/>
    <property type="project" value="UniProtKB-KW"/>
</dbReference>
<dbReference type="InterPro" id="IPR029052">
    <property type="entry name" value="Metallo-depent_PP-like"/>
</dbReference>
<dbReference type="SUPFAM" id="SSF56112">
    <property type="entry name" value="Protein kinase-like (PK-like)"/>
    <property type="match status" value="1"/>
</dbReference>
<dbReference type="Gene3D" id="3.90.1200.10">
    <property type="match status" value="1"/>
</dbReference>
<evidence type="ECO:0000259" key="14">
    <source>
        <dbReference type="Pfam" id="PF19272"/>
    </source>
</evidence>
<evidence type="ECO:0000259" key="13">
    <source>
        <dbReference type="Pfam" id="PF00149"/>
    </source>
</evidence>
<sequence>MPHFEYSPERTGGNIHNQPPRYTTHPAPPYEEVKVNALQRRDTDSIFFDQGVLNAIGEEEEVVNAERYGNSSWSATAKLTTQKRDGSHHDYFLKIIKGDLCGPRVLGEFACMTELEKTVPSIVPKPKAAGKCLDSDGAYFLCDYLEIDHRPANPVQLGKRIAELHRTSVSPTGKFGFHITPYDGKLPLQAEWDSSWTSFYTKLLSGVYKLDAKVNGSWPELDDAMELTVSCVIPRLLNRLTEAGRTVKPCLIHGDLHEQNIGTELRTGNIYIFDSCAYYAHHEMAMGMWRVDHHHMKAKEYRREYFNNYPPDEPQEEADDRNRLYSVKEKIMYSAHVPGSKSRAQALEDLLFLIEKYVDYEDSEEEMEEEEEAAASDEDASPGDETKLLIPFSIEYKNGRGPRTISASKAISSLSPPSGVFITPSFHSAARGTPFQPKMRLSIISGLVLSVLLPGLTSAITVGDVMSKSLVAYTRQQTKRDDVSEILADIEDLAECSACQALLLVLQALAHLGNDAFTDVIIDVCEALKVEDDDVCAGAIGLEGPILAHDLRNMDIPSKTSKLFCLTIFGLCQWPDVDTSYSVTMSEKPVNATRPLSSGQTPIKVVHISDIHVDLNYTTGASYNCTKNICCRPYDADDEPGVTDYPAGPYGNYECDSPLSLEESMYAAIQDLVPDRAFTIFTGDVVEGAVWLVTDDEVTNDLNDAYGRMQGIGQTYAVIGNHDSCPVNSFPPAAVDTTISTQWAYDTLSGDIEGWIGSTAAAEVSSNFGSYSVVADNYTNLRIISVNTNFWYSSNFWLFEKTMEHDPSGMLAWLTSELEAAETAGERVWLLGHMPLGSTDTFHDQSYYFDTIIQRFDATIAAVFYGHTHKDEFEIAYSNYTDQSAATATMISYIAPALTPTSGNPTFRVYEVDPVTFGILDFTVYYANLSSPTYQTDGPTWEALYSVKDAYGSLLGYTDSSAELTPAFWHNVTELFESDDAVFQEYYSRKKRDYITTTCTGDCKTTEICQLRAAQAQYNCGTVSPGINLRKSKAKRDLGDGTVVDGHTTHDCEASNIVPVMTSVYSTEGLSALTDALEDIAGKSFMNTTVNGTYNVGS</sequence>
<dbReference type="InterPro" id="IPR045473">
    <property type="entry name" value="ASM_C"/>
</dbReference>
<keyword evidence="5" id="KW-0964">Secreted</keyword>
<evidence type="ECO:0000256" key="9">
    <source>
        <dbReference type="ARBA" id="ARBA00022833"/>
    </source>
</evidence>
<protein>
    <recommendedName>
        <fullName evidence="4">protein-ribulosamine 3-kinase</fullName>
        <ecNumber evidence="4">2.7.1.172</ecNumber>
    </recommendedName>
</protein>
<evidence type="ECO:0000313" key="15">
    <source>
        <dbReference type="EMBL" id="KUI70191.1"/>
    </source>
</evidence>
<evidence type="ECO:0000256" key="6">
    <source>
        <dbReference type="ARBA" id="ARBA00022723"/>
    </source>
</evidence>
<reference evidence="15" key="1">
    <citation type="submission" date="2014-12" db="EMBL/GenBank/DDBJ databases">
        <title>Genome Sequence of Valsa Canker Pathogens Uncovers a Specific Adaption of Colonization on Woody Bark.</title>
        <authorList>
            <person name="Yin Z."/>
            <person name="Liu H."/>
            <person name="Gao X."/>
            <person name="Li Z."/>
            <person name="Song N."/>
            <person name="Ke X."/>
            <person name="Dai Q."/>
            <person name="Wu Y."/>
            <person name="Sun Y."/>
            <person name="Xu J.-R."/>
            <person name="Kang Z.K."/>
            <person name="Wang L."/>
            <person name="Huang L."/>
        </authorList>
    </citation>
    <scope>NUCLEOTIDE SEQUENCE [LARGE SCALE GENOMIC DNA]</scope>
    <source>
        <strain evidence="15">03-8</strain>
    </source>
</reference>
<comment type="subcellular location">
    <subcellularLocation>
        <location evidence="2">Secreted</location>
    </subcellularLocation>
</comment>
<evidence type="ECO:0000313" key="16">
    <source>
        <dbReference type="Proteomes" id="UP000078559"/>
    </source>
</evidence>
<accession>A0A194W0Z7</accession>